<dbReference type="GO" id="GO:0006888">
    <property type="term" value="P:endoplasmic reticulum to Golgi vesicle-mediated transport"/>
    <property type="evidence" value="ECO:0007669"/>
    <property type="project" value="TreeGrafter"/>
</dbReference>
<keyword evidence="2" id="KW-0333">Golgi apparatus</keyword>
<keyword evidence="3 4" id="KW-0175">Coiled coil</keyword>
<proteinExistence type="predicted"/>
<dbReference type="EMBL" id="CABDUW010006840">
    <property type="protein sequence ID" value="VTJ91211.1"/>
    <property type="molecule type" value="Genomic_DNA"/>
</dbReference>
<comment type="subcellular location">
    <subcellularLocation>
        <location evidence="1">Golgi apparatus</location>
    </subcellularLocation>
</comment>
<keyword evidence="5" id="KW-1133">Transmembrane helix</keyword>
<dbReference type="AlphaFoldDB" id="A0A5E4DDH9"/>
<dbReference type="PANTHER" id="PTHR18921:SF2">
    <property type="entry name" value="THYROID RECEPTOR-INTERACTING PROTEIN 11"/>
    <property type="match status" value="1"/>
</dbReference>
<protein>
    <submittedName>
        <fullName evidence="7">Uncharacterized protein</fullName>
    </submittedName>
</protein>
<keyword evidence="5" id="KW-0812">Transmembrane</keyword>
<evidence type="ECO:0000256" key="2">
    <source>
        <dbReference type="ARBA" id="ARBA00023034"/>
    </source>
</evidence>
<evidence type="ECO:0000256" key="4">
    <source>
        <dbReference type="SAM" id="Coils"/>
    </source>
</evidence>
<sequence>MCCPHYSQYIQELVVYQQPLNGLYMVMGSVIFVHLFLMMTWTSVISFHHNKKSTDCQLKFQDLNLKLAIRGIYIAQAKGTHNSDQSEMCKLQNAIKVLEQNQSQRLDNNQEEMSVLQNAHQQKLAEIRCRYQEELNDKKELKIWYIEVTQELQ</sequence>
<reference evidence="6" key="2">
    <citation type="submission" date="2020-08" db="EMBL/GenBank/DDBJ databases">
        <authorList>
            <person name="Shumante A."/>
            <person name="Zimin A.V."/>
            <person name="Puiu D."/>
            <person name="Salzberg S.L."/>
        </authorList>
    </citation>
    <scope>NUCLEOTIDE SEQUENCE</scope>
    <source>
        <strain evidence="6">WC2-LM</strain>
        <tissue evidence="6">Liver</tissue>
    </source>
</reference>
<dbReference type="GO" id="GO:0005794">
    <property type="term" value="C:Golgi apparatus"/>
    <property type="evidence" value="ECO:0007669"/>
    <property type="project" value="UniProtKB-SubCell"/>
</dbReference>
<reference evidence="7 8" key="1">
    <citation type="submission" date="2019-04" db="EMBL/GenBank/DDBJ databases">
        <authorList>
            <person name="Alioto T."/>
            <person name="Alioto T."/>
        </authorList>
    </citation>
    <scope>NUCLEOTIDE SEQUENCE [LARGE SCALE GENOMIC DNA]</scope>
</reference>
<evidence type="ECO:0000313" key="6">
    <source>
        <dbReference type="EMBL" id="KAF7470284.1"/>
    </source>
</evidence>
<dbReference type="Proteomes" id="UP000662637">
    <property type="component" value="Unassembled WGS sequence"/>
</dbReference>
<accession>A0A5E4DDH9</accession>
<name>A0A5E4DDH9_MARMO</name>
<evidence type="ECO:0000313" key="8">
    <source>
        <dbReference type="Proteomes" id="UP000335636"/>
    </source>
</evidence>
<gene>
    <name evidence="6" type="ORF">GHT09_018386</name>
    <name evidence="7" type="ORF">MONAX_5E026373</name>
</gene>
<feature type="coiled-coil region" evidence="4">
    <location>
        <begin position="99"/>
        <end position="126"/>
    </location>
</feature>
<evidence type="ECO:0000256" key="5">
    <source>
        <dbReference type="SAM" id="Phobius"/>
    </source>
</evidence>
<dbReference type="GO" id="GO:0007030">
    <property type="term" value="P:Golgi organization"/>
    <property type="evidence" value="ECO:0007669"/>
    <property type="project" value="TreeGrafter"/>
</dbReference>
<dbReference type="Proteomes" id="UP000335636">
    <property type="component" value="Unassembled WGS sequence"/>
</dbReference>
<evidence type="ECO:0000256" key="1">
    <source>
        <dbReference type="ARBA" id="ARBA00004555"/>
    </source>
</evidence>
<dbReference type="EMBL" id="WJEC01007545">
    <property type="protein sequence ID" value="KAF7470284.1"/>
    <property type="molecule type" value="Genomic_DNA"/>
</dbReference>
<evidence type="ECO:0000256" key="3">
    <source>
        <dbReference type="ARBA" id="ARBA00023054"/>
    </source>
</evidence>
<evidence type="ECO:0000313" key="7">
    <source>
        <dbReference type="EMBL" id="VTJ91211.1"/>
    </source>
</evidence>
<feature type="transmembrane region" description="Helical" evidence="5">
    <location>
        <begin position="23"/>
        <end position="44"/>
    </location>
</feature>
<keyword evidence="8" id="KW-1185">Reference proteome</keyword>
<organism evidence="7 8">
    <name type="scientific">Marmota monax</name>
    <name type="common">Woodchuck</name>
    <dbReference type="NCBI Taxonomy" id="9995"/>
    <lineage>
        <taxon>Eukaryota</taxon>
        <taxon>Metazoa</taxon>
        <taxon>Chordata</taxon>
        <taxon>Craniata</taxon>
        <taxon>Vertebrata</taxon>
        <taxon>Euteleostomi</taxon>
        <taxon>Mammalia</taxon>
        <taxon>Eutheria</taxon>
        <taxon>Euarchontoglires</taxon>
        <taxon>Glires</taxon>
        <taxon>Rodentia</taxon>
        <taxon>Sciuromorpha</taxon>
        <taxon>Sciuridae</taxon>
        <taxon>Xerinae</taxon>
        <taxon>Marmotini</taxon>
        <taxon>Marmota</taxon>
    </lineage>
</organism>
<keyword evidence="5" id="KW-0472">Membrane</keyword>
<dbReference type="GO" id="GO:0031267">
    <property type="term" value="F:small GTPase binding"/>
    <property type="evidence" value="ECO:0007669"/>
    <property type="project" value="TreeGrafter"/>
</dbReference>
<dbReference type="PANTHER" id="PTHR18921">
    <property type="entry name" value="MYOSIN HEAVY CHAIN - RELATED"/>
    <property type="match status" value="1"/>
</dbReference>